<name>A0A815M3Z9_9BILA</name>
<reference evidence="1" key="1">
    <citation type="submission" date="2021-02" db="EMBL/GenBank/DDBJ databases">
        <authorList>
            <person name="Nowell W R."/>
        </authorList>
    </citation>
    <scope>NUCLEOTIDE SEQUENCE</scope>
</reference>
<dbReference type="Proteomes" id="UP000681722">
    <property type="component" value="Unassembled WGS sequence"/>
</dbReference>
<dbReference type="EMBL" id="CAJOBC010083513">
    <property type="protein sequence ID" value="CAF4302710.1"/>
    <property type="molecule type" value="Genomic_DNA"/>
</dbReference>
<gene>
    <name evidence="1" type="ORF">GPM918_LOCUS33647</name>
    <name evidence="2" type="ORF">SRO942_LOCUS34333</name>
</gene>
<evidence type="ECO:0000313" key="2">
    <source>
        <dbReference type="EMBL" id="CAF4302710.1"/>
    </source>
</evidence>
<keyword evidence="3" id="KW-1185">Reference proteome</keyword>
<comment type="caution">
    <text evidence="1">The sequence shown here is derived from an EMBL/GenBank/DDBJ whole genome shotgun (WGS) entry which is preliminary data.</text>
</comment>
<evidence type="ECO:0000313" key="3">
    <source>
        <dbReference type="Proteomes" id="UP000663829"/>
    </source>
</evidence>
<evidence type="ECO:0000313" key="1">
    <source>
        <dbReference type="EMBL" id="CAF1417803.1"/>
    </source>
</evidence>
<protein>
    <submittedName>
        <fullName evidence="1">Uncharacterized protein</fullName>
    </submittedName>
</protein>
<dbReference type="Proteomes" id="UP000663829">
    <property type="component" value="Unassembled WGS sequence"/>
</dbReference>
<accession>A0A815M3Z9</accession>
<organism evidence="1 3">
    <name type="scientific">Didymodactylos carnosus</name>
    <dbReference type="NCBI Taxonomy" id="1234261"/>
    <lineage>
        <taxon>Eukaryota</taxon>
        <taxon>Metazoa</taxon>
        <taxon>Spiralia</taxon>
        <taxon>Gnathifera</taxon>
        <taxon>Rotifera</taxon>
        <taxon>Eurotatoria</taxon>
        <taxon>Bdelloidea</taxon>
        <taxon>Philodinida</taxon>
        <taxon>Philodinidae</taxon>
        <taxon>Didymodactylos</taxon>
    </lineage>
</organism>
<proteinExistence type="predicted"/>
<dbReference type="EMBL" id="CAJNOQ010018086">
    <property type="protein sequence ID" value="CAF1417803.1"/>
    <property type="molecule type" value="Genomic_DNA"/>
</dbReference>
<dbReference type="AlphaFoldDB" id="A0A815M3Z9"/>
<sequence>MPTDPNEEKLFKDVNDIGYTLIALFANGDGNYMYNAVATLASESQSFAVELRRVSTASVISFTKKTTILSTTKTPSELGDTAPQAENTAPTDFLTTTAKLAEAVLTFKDKSSKVVFMSLSGQKDPDL</sequence>